<evidence type="ECO:0000256" key="1">
    <source>
        <dbReference type="ARBA" id="ARBA00022603"/>
    </source>
</evidence>
<dbReference type="InterPro" id="IPR026170">
    <property type="entry name" value="FAM173A/B"/>
</dbReference>
<dbReference type="GO" id="GO:0032259">
    <property type="term" value="P:methylation"/>
    <property type="evidence" value="ECO:0007669"/>
    <property type="project" value="UniProtKB-KW"/>
</dbReference>
<name>A0ABW4N479_9CAUL</name>
<dbReference type="InterPro" id="IPR025714">
    <property type="entry name" value="Methyltranfer_dom"/>
</dbReference>
<accession>A0ABW4N479</accession>
<dbReference type="CDD" id="cd02440">
    <property type="entry name" value="AdoMet_MTases"/>
    <property type="match status" value="1"/>
</dbReference>
<dbReference type="EMBL" id="JBHUEY010000006">
    <property type="protein sequence ID" value="MFD1784866.1"/>
    <property type="molecule type" value="Genomic_DNA"/>
</dbReference>
<evidence type="ECO:0000313" key="5">
    <source>
        <dbReference type="EMBL" id="MFD1784866.1"/>
    </source>
</evidence>
<evidence type="ECO:0000256" key="3">
    <source>
        <dbReference type="ARBA" id="ARBA00022691"/>
    </source>
</evidence>
<gene>
    <name evidence="5" type="ORF">ACFSC0_15800</name>
</gene>
<comment type="caution">
    <text evidence="5">The sequence shown here is derived from an EMBL/GenBank/DDBJ whole genome shotgun (WGS) entry which is preliminary data.</text>
</comment>
<dbReference type="Gene3D" id="3.40.50.150">
    <property type="entry name" value="Vaccinia Virus protein VP39"/>
    <property type="match status" value="1"/>
</dbReference>
<protein>
    <submittedName>
        <fullName evidence="5">SAM-dependent methyltransferase</fullName>
        <ecNumber evidence="5">2.1.1.-</ecNumber>
    </submittedName>
</protein>
<dbReference type="Pfam" id="PF13847">
    <property type="entry name" value="Methyltransf_31"/>
    <property type="match status" value="1"/>
</dbReference>
<organism evidence="5 6">
    <name type="scientific">Phenylobacterium terrae</name>
    <dbReference type="NCBI Taxonomy" id="2665495"/>
    <lineage>
        <taxon>Bacteria</taxon>
        <taxon>Pseudomonadati</taxon>
        <taxon>Pseudomonadota</taxon>
        <taxon>Alphaproteobacteria</taxon>
        <taxon>Caulobacterales</taxon>
        <taxon>Caulobacteraceae</taxon>
        <taxon>Phenylobacterium</taxon>
    </lineage>
</organism>
<evidence type="ECO:0000313" key="6">
    <source>
        <dbReference type="Proteomes" id="UP001597237"/>
    </source>
</evidence>
<keyword evidence="3" id="KW-0949">S-adenosyl-L-methionine</keyword>
<dbReference type="RefSeq" id="WP_377281831.1">
    <property type="nucleotide sequence ID" value="NZ_JBHRSI010000005.1"/>
</dbReference>
<dbReference type="PANTHER" id="PTHR13610:SF11">
    <property type="entry name" value="METHYLTRANSFERASE DOMAIN-CONTAINING PROTEIN"/>
    <property type="match status" value="1"/>
</dbReference>
<proteinExistence type="predicted"/>
<dbReference type="SUPFAM" id="SSF53335">
    <property type="entry name" value="S-adenosyl-L-methionine-dependent methyltransferases"/>
    <property type="match status" value="1"/>
</dbReference>
<dbReference type="GO" id="GO:0008168">
    <property type="term" value="F:methyltransferase activity"/>
    <property type="evidence" value="ECO:0007669"/>
    <property type="project" value="UniProtKB-KW"/>
</dbReference>
<evidence type="ECO:0000256" key="2">
    <source>
        <dbReference type="ARBA" id="ARBA00022679"/>
    </source>
</evidence>
<keyword evidence="1 5" id="KW-0489">Methyltransferase</keyword>
<evidence type="ECO:0000259" key="4">
    <source>
        <dbReference type="Pfam" id="PF13847"/>
    </source>
</evidence>
<feature type="domain" description="Methyltransferase" evidence="4">
    <location>
        <begin position="72"/>
        <end position="190"/>
    </location>
</feature>
<dbReference type="InterPro" id="IPR029063">
    <property type="entry name" value="SAM-dependent_MTases_sf"/>
</dbReference>
<dbReference type="PANTHER" id="PTHR13610">
    <property type="entry name" value="METHYLTRANSFERASE DOMAIN-CONTAINING PROTEIN"/>
    <property type="match status" value="1"/>
</dbReference>
<dbReference type="PROSITE" id="PS51257">
    <property type="entry name" value="PROKAR_LIPOPROTEIN"/>
    <property type="match status" value="1"/>
</dbReference>
<dbReference type="Proteomes" id="UP001597237">
    <property type="component" value="Unassembled WGS sequence"/>
</dbReference>
<reference evidence="6" key="1">
    <citation type="journal article" date="2019" name="Int. J. Syst. Evol. Microbiol.">
        <title>The Global Catalogue of Microorganisms (GCM) 10K type strain sequencing project: providing services to taxonomists for standard genome sequencing and annotation.</title>
        <authorList>
            <consortium name="The Broad Institute Genomics Platform"/>
            <consortium name="The Broad Institute Genome Sequencing Center for Infectious Disease"/>
            <person name="Wu L."/>
            <person name="Ma J."/>
        </authorList>
    </citation>
    <scope>NUCLEOTIDE SEQUENCE [LARGE SCALE GENOMIC DNA]</scope>
    <source>
        <strain evidence="6">DFY28</strain>
    </source>
</reference>
<sequence>MRGSVAAALGVGVVAFFLSGCGEGGATEAAVAAESGVAGVPAPPDLDLDVPYVPTREPVVEKMLEMANVQKDDFVIDLGSGDGRIPIAAAKKHGARGFGVDINPQRISEANANAKAAGVTDKVEFRRQDLFKTKISDATVLTMYLLPSVNMQLRPRILSELKPGTRVVSHAFDMEDWKPDEEAVVDGSNVYLWIVPAQAQGRWRVSGGQAGDMTLDLTQTFQELSGTVTVGGQSRPIRDGRVRGDTLAFAYDSPSGPRLFSARVAGNTLTPAPAPAGASGQVVSGWKAVKAS</sequence>
<keyword evidence="2 5" id="KW-0808">Transferase</keyword>
<dbReference type="EC" id="2.1.1.-" evidence="5"/>
<keyword evidence="6" id="KW-1185">Reference proteome</keyword>